<organism evidence="4 5">
    <name type="scientific">[Clostridium] methylpentosum DSM 5476</name>
    <dbReference type="NCBI Taxonomy" id="537013"/>
    <lineage>
        <taxon>Bacteria</taxon>
        <taxon>Bacillati</taxon>
        <taxon>Bacillota</taxon>
        <taxon>Clostridia</taxon>
        <taxon>Eubacteriales</taxon>
        <taxon>Oscillospiraceae</taxon>
        <taxon>Oscillospiraceae incertae sedis</taxon>
    </lineage>
</organism>
<reference evidence="4 5" key="1">
    <citation type="submission" date="2009-01" db="EMBL/GenBank/DDBJ databases">
        <authorList>
            <person name="Fulton L."/>
            <person name="Clifton S."/>
            <person name="Fulton B."/>
            <person name="Xu J."/>
            <person name="Minx P."/>
            <person name="Pepin K.H."/>
            <person name="Johnson M."/>
            <person name="Bhonagiri V."/>
            <person name="Nash W.E."/>
            <person name="Mardis E.R."/>
            <person name="Wilson R.K."/>
        </authorList>
    </citation>
    <scope>NUCLEOTIDE SEQUENCE [LARGE SCALE GENOMIC DNA]</scope>
    <source>
        <strain evidence="4 5">DSM 5476</strain>
    </source>
</reference>
<dbReference type="InterPro" id="IPR045441">
    <property type="entry name" value="DUF6506"/>
</dbReference>
<dbReference type="Proteomes" id="UP000003340">
    <property type="component" value="Unassembled WGS sequence"/>
</dbReference>
<evidence type="ECO:0000256" key="2">
    <source>
        <dbReference type="ARBA" id="ARBA00023315"/>
    </source>
</evidence>
<dbReference type="STRING" id="537013.CLOSTMETH_01991"/>
<evidence type="ECO:0000259" key="3">
    <source>
        <dbReference type="PROSITE" id="PS51186"/>
    </source>
</evidence>
<dbReference type="GO" id="GO:0016747">
    <property type="term" value="F:acyltransferase activity, transferring groups other than amino-acyl groups"/>
    <property type="evidence" value="ECO:0007669"/>
    <property type="project" value="InterPro"/>
</dbReference>
<gene>
    <name evidence="4" type="ORF">CLOSTMETH_01991</name>
</gene>
<keyword evidence="1 4" id="KW-0808">Transferase</keyword>
<dbReference type="eggNOG" id="COG0456">
    <property type="taxonomic scope" value="Bacteria"/>
</dbReference>
<dbReference type="InterPro" id="IPR016181">
    <property type="entry name" value="Acyl_CoA_acyltransferase"/>
</dbReference>
<feature type="domain" description="N-acetyltransferase" evidence="3">
    <location>
        <begin position="101"/>
        <end position="244"/>
    </location>
</feature>
<sequence length="252" mass="28635">MNYLFLIMGREFDCHVHNAHFENQYTNVTVCGVDGIESACDLVRSLEERPDLIELCGAFDDRMTRRVIEAAGGDVPVGRVTHFASENKKFERLFGREEKAPAIRPYTPEDEQRVMDIWLSANLEAHDFIPRSYWQENYSAVQQVYLPGSRTFVYEREGEITGFVSMLEGGFVGALFIDHAHRGVGIGTKLIDYCKQLSPSLAVTVYTENTRAVAFYRRCGFVITAEQQTDSKGHTEYLMSWKQDAPPGRKEG</sequence>
<dbReference type="EMBL" id="ACEC01000066">
    <property type="protein sequence ID" value="EEG30261.1"/>
    <property type="molecule type" value="Genomic_DNA"/>
</dbReference>
<protein>
    <submittedName>
        <fullName evidence="4">Acetyltransferase, GNAT family</fullName>
    </submittedName>
</protein>
<dbReference type="PANTHER" id="PTHR43800:SF1">
    <property type="entry name" value="PEPTIDYL-LYSINE N-ACETYLTRANSFERASE YJAB"/>
    <property type="match status" value="1"/>
</dbReference>
<keyword evidence="2" id="KW-0012">Acyltransferase</keyword>
<dbReference type="Pfam" id="PF13508">
    <property type="entry name" value="Acetyltransf_7"/>
    <property type="match status" value="1"/>
</dbReference>
<evidence type="ECO:0000313" key="4">
    <source>
        <dbReference type="EMBL" id="EEG30261.1"/>
    </source>
</evidence>
<dbReference type="AlphaFoldDB" id="C0EDR3"/>
<dbReference type="Gene3D" id="3.40.630.30">
    <property type="match status" value="1"/>
</dbReference>
<comment type="caution">
    <text evidence="4">The sequence shown here is derived from an EMBL/GenBank/DDBJ whole genome shotgun (WGS) entry which is preliminary data.</text>
</comment>
<dbReference type="NCBIfam" id="NF007853">
    <property type="entry name" value="PRK10562.1"/>
    <property type="match status" value="1"/>
</dbReference>
<evidence type="ECO:0000256" key="1">
    <source>
        <dbReference type="ARBA" id="ARBA00022679"/>
    </source>
</evidence>
<dbReference type="Pfam" id="PF20116">
    <property type="entry name" value="DUF6506"/>
    <property type="match status" value="1"/>
</dbReference>
<keyword evidence="5" id="KW-1185">Reference proteome</keyword>
<dbReference type="HOGENOM" id="CLU_1101400_0_0_9"/>
<accession>C0EDR3</accession>
<dbReference type="PROSITE" id="PS51186">
    <property type="entry name" value="GNAT"/>
    <property type="match status" value="1"/>
</dbReference>
<reference evidence="4 5" key="2">
    <citation type="submission" date="2009-02" db="EMBL/GenBank/DDBJ databases">
        <title>Draft genome sequence of Clostridium methylpentosum (DSM 5476).</title>
        <authorList>
            <person name="Sudarsanam P."/>
            <person name="Ley R."/>
            <person name="Guruge J."/>
            <person name="Turnbaugh P.J."/>
            <person name="Mahowald M."/>
            <person name="Liep D."/>
            <person name="Gordon J."/>
        </authorList>
    </citation>
    <scope>NUCLEOTIDE SEQUENCE [LARGE SCALE GENOMIC DNA]</scope>
    <source>
        <strain evidence="4 5">DSM 5476</strain>
    </source>
</reference>
<dbReference type="CDD" id="cd04301">
    <property type="entry name" value="NAT_SF"/>
    <property type="match status" value="1"/>
</dbReference>
<evidence type="ECO:0000313" key="5">
    <source>
        <dbReference type="Proteomes" id="UP000003340"/>
    </source>
</evidence>
<dbReference type="InterPro" id="IPR000182">
    <property type="entry name" value="GNAT_dom"/>
</dbReference>
<proteinExistence type="predicted"/>
<dbReference type="SUPFAM" id="SSF55729">
    <property type="entry name" value="Acyl-CoA N-acyltransferases (Nat)"/>
    <property type="match status" value="1"/>
</dbReference>
<dbReference type="PANTHER" id="PTHR43800">
    <property type="entry name" value="PEPTIDYL-LYSINE N-ACETYLTRANSFERASE YJAB"/>
    <property type="match status" value="1"/>
</dbReference>
<name>C0EDR3_9FIRM</name>